<comment type="caution">
    <text evidence="2">The sequence shown here is derived from an EMBL/GenBank/DDBJ whole genome shotgun (WGS) entry which is preliminary data.</text>
</comment>
<name>A0A0G1ADA6_UNCKA</name>
<keyword evidence="1" id="KW-0812">Transmembrane</keyword>
<proteinExistence type="predicted"/>
<dbReference type="Proteomes" id="UP000034678">
    <property type="component" value="Unassembled WGS sequence"/>
</dbReference>
<evidence type="ECO:0000313" key="3">
    <source>
        <dbReference type="Proteomes" id="UP000034678"/>
    </source>
</evidence>
<dbReference type="STRING" id="1619142.UV26_C0030G0012"/>
<feature type="transmembrane region" description="Helical" evidence="1">
    <location>
        <begin position="6"/>
        <end position="25"/>
    </location>
</feature>
<reference evidence="2 3" key="1">
    <citation type="journal article" date="2015" name="Nature">
        <title>rRNA introns, odd ribosomes, and small enigmatic genomes across a large radiation of phyla.</title>
        <authorList>
            <person name="Brown C.T."/>
            <person name="Hug L.A."/>
            <person name="Thomas B.C."/>
            <person name="Sharon I."/>
            <person name="Castelle C.J."/>
            <person name="Singh A."/>
            <person name="Wilkins M.J."/>
            <person name="Williams K.H."/>
            <person name="Banfield J.F."/>
        </authorList>
    </citation>
    <scope>NUCLEOTIDE SEQUENCE [LARGE SCALE GENOMIC DNA]</scope>
</reference>
<organism evidence="2 3">
    <name type="scientific">candidate division WWE3 bacterium GW2011_GWF2_42_42</name>
    <dbReference type="NCBI Taxonomy" id="1619142"/>
    <lineage>
        <taxon>Bacteria</taxon>
        <taxon>Katanobacteria</taxon>
    </lineage>
</organism>
<protein>
    <submittedName>
        <fullName evidence="2">Uncharacterized protein</fullName>
    </submittedName>
</protein>
<evidence type="ECO:0000256" key="1">
    <source>
        <dbReference type="SAM" id="Phobius"/>
    </source>
</evidence>
<accession>A0A0G1ADA6</accession>
<dbReference type="AlphaFoldDB" id="A0A0G1ADA6"/>
<gene>
    <name evidence="2" type="ORF">UV26_C0030G0012</name>
</gene>
<keyword evidence="1" id="KW-1133">Transmembrane helix</keyword>
<dbReference type="EMBL" id="LCDU01000030">
    <property type="protein sequence ID" value="KKS59080.1"/>
    <property type="molecule type" value="Genomic_DNA"/>
</dbReference>
<evidence type="ECO:0000313" key="2">
    <source>
        <dbReference type="EMBL" id="KKS59080.1"/>
    </source>
</evidence>
<keyword evidence="1" id="KW-0472">Membrane</keyword>
<sequence>MIATVLAFVSIAFVWVMGLLVIWVTGKDSFRAKVSPIWFMFNQNKG</sequence>